<proteinExistence type="predicted"/>
<name>A0ABV8MW24_9NEIS</name>
<sequence length="84" mass="9511">MNNDIQIGDRVTLLGLPDWLLHDLPKSEQLELRGFIGHTTVVVDIDLCGYFWLGFAESRETADSLRYSGPSFCVPRESISRRAD</sequence>
<dbReference type="EMBL" id="JBHSBU010000001">
    <property type="protein sequence ID" value="MFC4161511.1"/>
    <property type="molecule type" value="Genomic_DNA"/>
</dbReference>
<dbReference type="RefSeq" id="WP_378167533.1">
    <property type="nucleotide sequence ID" value="NZ_JBHSBU010000001.1"/>
</dbReference>
<gene>
    <name evidence="1" type="ORF">ACFOW7_19420</name>
</gene>
<organism evidence="1 2">
    <name type="scientific">Chitinimonas lacunae</name>
    <dbReference type="NCBI Taxonomy" id="1963018"/>
    <lineage>
        <taxon>Bacteria</taxon>
        <taxon>Pseudomonadati</taxon>
        <taxon>Pseudomonadota</taxon>
        <taxon>Betaproteobacteria</taxon>
        <taxon>Neisseriales</taxon>
        <taxon>Chitinibacteraceae</taxon>
        <taxon>Chitinimonas</taxon>
    </lineage>
</organism>
<comment type="caution">
    <text evidence="1">The sequence shown here is derived from an EMBL/GenBank/DDBJ whole genome shotgun (WGS) entry which is preliminary data.</text>
</comment>
<evidence type="ECO:0000313" key="1">
    <source>
        <dbReference type="EMBL" id="MFC4161511.1"/>
    </source>
</evidence>
<accession>A0ABV8MW24</accession>
<protein>
    <submittedName>
        <fullName evidence="1">Uncharacterized protein</fullName>
    </submittedName>
</protein>
<evidence type="ECO:0000313" key="2">
    <source>
        <dbReference type="Proteomes" id="UP001595791"/>
    </source>
</evidence>
<keyword evidence="2" id="KW-1185">Reference proteome</keyword>
<reference evidence="2" key="1">
    <citation type="journal article" date="2019" name="Int. J. Syst. Evol. Microbiol.">
        <title>The Global Catalogue of Microorganisms (GCM) 10K type strain sequencing project: providing services to taxonomists for standard genome sequencing and annotation.</title>
        <authorList>
            <consortium name="The Broad Institute Genomics Platform"/>
            <consortium name="The Broad Institute Genome Sequencing Center for Infectious Disease"/>
            <person name="Wu L."/>
            <person name="Ma J."/>
        </authorList>
    </citation>
    <scope>NUCLEOTIDE SEQUENCE [LARGE SCALE GENOMIC DNA]</scope>
    <source>
        <strain evidence="2">LMG 29894</strain>
    </source>
</reference>
<dbReference type="Proteomes" id="UP001595791">
    <property type="component" value="Unassembled WGS sequence"/>
</dbReference>